<dbReference type="AlphaFoldDB" id="A0A4D4MC80"/>
<evidence type="ECO:0000313" key="2">
    <source>
        <dbReference type="EMBL" id="GDY69542.1"/>
    </source>
</evidence>
<reference evidence="3 4" key="1">
    <citation type="submission" date="2019-04" db="EMBL/GenBank/DDBJ databases">
        <title>Draft genome sequences of Streptomyces avermitilis ATCC 31267.</title>
        <authorList>
            <person name="Komaki H."/>
            <person name="Tamura T."/>
            <person name="Hosoyama A."/>
        </authorList>
    </citation>
    <scope>NUCLEOTIDE SEQUENCE [LARGE SCALE GENOMIC DNA]</scope>
    <source>
        <strain evidence="3 4">ATCC 31267</strain>
    </source>
</reference>
<dbReference type="EMBL" id="BJHX01000002">
    <property type="protein sequence ID" value="GDY69542.1"/>
    <property type="molecule type" value="Genomic_DNA"/>
</dbReference>
<name>A0A4D4MC80_STRAX</name>
<protein>
    <submittedName>
        <fullName evidence="2">Uncharacterized protein</fullName>
    </submittedName>
</protein>
<feature type="compositionally biased region" description="Basic and acidic residues" evidence="1">
    <location>
        <begin position="26"/>
        <end position="36"/>
    </location>
</feature>
<proteinExistence type="predicted"/>
<sequence length="71" mass="7514">MSAREQTALEGEGGGTGVRVSAGVVDGDRRPGRDLLGEEQVLVPVRVGPVVTEELNDTQRGATGAQRYQQH</sequence>
<evidence type="ECO:0000313" key="5">
    <source>
        <dbReference type="Proteomes" id="UP000302139"/>
    </source>
</evidence>
<feature type="region of interest" description="Disordered" evidence="1">
    <location>
        <begin position="1"/>
        <end position="36"/>
    </location>
</feature>
<organism evidence="2 5">
    <name type="scientific">Streptomyces avermitilis</name>
    <dbReference type="NCBI Taxonomy" id="33903"/>
    <lineage>
        <taxon>Bacteria</taxon>
        <taxon>Bacillati</taxon>
        <taxon>Actinomycetota</taxon>
        <taxon>Actinomycetes</taxon>
        <taxon>Kitasatosporales</taxon>
        <taxon>Streptomycetaceae</taxon>
        <taxon>Streptomyces</taxon>
    </lineage>
</organism>
<evidence type="ECO:0000256" key="1">
    <source>
        <dbReference type="SAM" id="MobiDB-lite"/>
    </source>
</evidence>
<reference evidence="2 5" key="2">
    <citation type="submission" date="2019-04" db="EMBL/GenBank/DDBJ databases">
        <title>Draft genome sequences of Streptomyces avermitilis NBRC 14893.</title>
        <authorList>
            <person name="Komaki H."/>
            <person name="Tamura T."/>
            <person name="Hosoyama A."/>
        </authorList>
    </citation>
    <scope>NUCLEOTIDE SEQUENCE [LARGE SCALE GENOMIC DNA]</scope>
    <source>
        <strain evidence="2 5">NBRC 14893</strain>
    </source>
</reference>
<evidence type="ECO:0000313" key="4">
    <source>
        <dbReference type="Proteomes" id="UP000299211"/>
    </source>
</evidence>
<gene>
    <name evidence="2" type="ORF">SAV14893_089350</name>
    <name evidence="3" type="ORF">SAV31267_092850</name>
</gene>
<dbReference type="Proteomes" id="UP000299211">
    <property type="component" value="Unassembled WGS sequence"/>
</dbReference>
<evidence type="ECO:0000313" key="3">
    <source>
        <dbReference type="EMBL" id="GDY79800.1"/>
    </source>
</evidence>
<dbReference type="EMBL" id="BJHY01000002">
    <property type="protein sequence ID" value="GDY79800.1"/>
    <property type="molecule type" value="Genomic_DNA"/>
</dbReference>
<dbReference type="Proteomes" id="UP000302139">
    <property type="component" value="Unassembled WGS sequence"/>
</dbReference>
<comment type="caution">
    <text evidence="2">The sequence shown here is derived from an EMBL/GenBank/DDBJ whole genome shotgun (WGS) entry which is preliminary data.</text>
</comment>
<accession>A0A4D4MC80</accession>